<proteinExistence type="predicted"/>
<comment type="caution">
    <text evidence="1">The sequence shown here is derived from an EMBL/GenBank/DDBJ whole genome shotgun (WGS) entry which is preliminary data.</text>
</comment>
<dbReference type="AlphaFoldDB" id="A0A540WS35"/>
<dbReference type="EMBL" id="VIFM01000202">
    <property type="protein sequence ID" value="TQF11214.1"/>
    <property type="molecule type" value="Genomic_DNA"/>
</dbReference>
<evidence type="ECO:0000313" key="2">
    <source>
        <dbReference type="Proteomes" id="UP000315369"/>
    </source>
</evidence>
<keyword evidence="2" id="KW-1185">Reference proteome</keyword>
<dbReference type="Proteomes" id="UP000315369">
    <property type="component" value="Unassembled WGS sequence"/>
</dbReference>
<accession>A0A540WS35</accession>
<gene>
    <name evidence="1" type="ORF">FJV41_35340</name>
</gene>
<evidence type="ECO:0000313" key="1">
    <source>
        <dbReference type="EMBL" id="TQF11214.1"/>
    </source>
</evidence>
<dbReference type="RefSeq" id="WP_141647011.1">
    <property type="nucleotide sequence ID" value="NZ_VIFM01000202.1"/>
</dbReference>
<name>A0A540WS35_9BACT</name>
<organism evidence="1 2">
    <name type="scientific">Myxococcus llanfairpwllgwyngyllgogerychwyrndrobwllllantysiliogogogochensis</name>
    <dbReference type="NCBI Taxonomy" id="2590453"/>
    <lineage>
        <taxon>Bacteria</taxon>
        <taxon>Pseudomonadati</taxon>
        <taxon>Myxococcota</taxon>
        <taxon>Myxococcia</taxon>
        <taxon>Myxococcales</taxon>
        <taxon>Cystobacterineae</taxon>
        <taxon>Myxococcaceae</taxon>
        <taxon>Myxococcus</taxon>
    </lineage>
</organism>
<protein>
    <submittedName>
        <fullName evidence="1">Uncharacterized protein</fullName>
    </submittedName>
</protein>
<reference evidence="1 2" key="1">
    <citation type="submission" date="2019-06" db="EMBL/GenBank/DDBJ databases">
        <authorList>
            <person name="Livingstone P."/>
            <person name="Whitworth D."/>
        </authorList>
    </citation>
    <scope>NUCLEOTIDE SEQUENCE [LARGE SCALE GENOMIC DNA]</scope>
    <source>
        <strain evidence="1 2">AM401</strain>
    </source>
</reference>
<sequence length="195" mass="21902">MTAQISDQVLYRDQTFILTGVKGTELFVPGRHGLNPVAQSTACLRGFFCGYRVTEEGLFLQRLHVGVHPDDKPAVRDGHGTPLFGNAPRYDPTYDECAVYDPRHAPVPFTGSLLIATDFIRELAVHMGFAPAWKFREVHELTFEAGRLTSAQDHSKAMAHTREQRIVGRRLTPGASASREEIEAWIESTFRLDYE</sequence>
<dbReference type="OrthoDB" id="3685057at2"/>